<keyword evidence="6" id="KW-0808">Transferase</keyword>
<dbReference type="EMBL" id="JAPEVB010000001">
    <property type="protein sequence ID" value="KAJ4397027.1"/>
    <property type="molecule type" value="Genomic_DNA"/>
</dbReference>
<evidence type="ECO:0000256" key="9">
    <source>
        <dbReference type="ARBA" id="ARBA00022842"/>
    </source>
</evidence>
<dbReference type="PANTHER" id="PTHR21528:SF0">
    <property type="entry name" value="DEHYDRODOLICHYL DIPHOSPHATE SYNTHASE COMPLEX SUBUNIT NUS1"/>
    <property type="match status" value="1"/>
</dbReference>
<dbReference type="AlphaFoldDB" id="A0A9W8Z1B7"/>
<dbReference type="Gene3D" id="3.40.1180.10">
    <property type="entry name" value="Decaprenyl diphosphate synthase-like"/>
    <property type="match status" value="1"/>
</dbReference>
<evidence type="ECO:0000256" key="5">
    <source>
        <dbReference type="ARBA" id="ARBA00012596"/>
    </source>
</evidence>
<comment type="subcellular location">
    <subcellularLocation>
        <location evidence="2">Endoplasmic reticulum membrane</location>
    </subcellularLocation>
</comment>
<comment type="caution">
    <text evidence="13">The sequence shown here is derived from an EMBL/GenBank/DDBJ whole genome shotgun (WGS) entry which is preliminary data.</text>
</comment>
<keyword evidence="14" id="KW-1185">Reference proteome</keyword>
<evidence type="ECO:0000256" key="10">
    <source>
        <dbReference type="ARBA" id="ARBA00022989"/>
    </source>
</evidence>
<proteinExistence type="inferred from homology"/>
<organism evidence="13 14">
    <name type="scientific">Gnomoniopsis smithogilvyi</name>
    <dbReference type="NCBI Taxonomy" id="1191159"/>
    <lineage>
        <taxon>Eukaryota</taxon>
        <taxon>Fungi</taxon>
        <taxon>Dikarya</taxon>
        <taxon>Ascomycota</taxon>
        <taxon>Pezizomycotina</taxon>
        <taxon>Sordariomycetes</taxon>
        <taxon>Sordariomycetidae</taxon>
        <taxon>Diaporthales</taxon>
        <taxon>Gnomoniaceae</taxon>
        <taxon>Gnomoniopsis</taxon>
    </lineage>
</organism>
<evidence type="ECO:0000256" key="2">
    <source>
        <dbReference type="ARBA" id="ARBA00004586"/>
    </source>
</evidence>
<comment type="cofactor">
    <cofactor evidence="1">
        <name>Mg(2+)</name>
        <dbReference type="ChEBI" id="CHEBI:18420"/>
    </cofactor>
</comment>
<keyword evidence="11" id="KW-0472">Membrane</keyword>
<evidence type="ECO:0000256" key="11">
    <source>
        <dbReference type="ARBA" id="ARBA00023136"/>
    </source>
</evidence>
<dbReference type="GO" id="GO:0045547">
    <property type="term" value="F:ditrans,polycis-polyprenyl diphosphate synthase [(2E,6E)-farnesyl diphosphate specific] activity"/>
    <property type="evidence" value="ECO:0007669"/>
    <property type="project" value="UniProtKB-EC"/>
</dbReference>
<evidence type="ECO:0000313" key="14">
    <source>
        <dbReference type="Proteomes" id="UP001140453"/>
    </source>
</evidence>
<keyword evidence="7" id="KW-0812">Transmembrane</keyword>
<reference evidence="13" key="1">
    <citation type="submission" date="2022-10" db="EMBL/GenBank/DDBJ databases">
        <title>Tapping the CABI collections for fungal endophytes: first genome assemblies for Collariella, Neodidymelliopsis, Ascochyta clinopodiicola, Didymella pomorum, Didymosphaeria variabile, Neocosmospora piperis and Neocucurbitaria cava.</title>
        <authorList>
            <person name="Hill R."/>
        </authorList>
    </citation>
    <scope>NUCLEOTIDE SEQUENCE</scope>
    <source>
        <strain evidence="13">IMI 355082</strain>
    </source>
</reference>
<protein>
    <recommendedName>
        <fullName evidence="5">ditrans,polycis-polyprenyl diphosphate synthase [(2E,6E)-farnesyldiphosphate specific]</fullName>
        <ecNumber evidence="5">2.5.1.87</ecNumber>
    </recommendedName>
</protein>
<sequence length="331" mass="37916">MSYAARATELYRRNEEAGGTLLTKEEEEKLIEPYLPRPQTSPEQEHDRTRGRLPTLGFRRFFKSQLHLLIFTVIHTIFSIYIRARQGYHAVGNRLVSIFYYHHRDPAMIQKDVKRLERLPKTLSVILKLDDDGKGGAELERLVNEVSEISAWCASAGIPKLNVYEKTGLLKQYLPEIHRAISQNLKSYFGKQHPTLTLSAPHAQAIESIASPHSGDFGNTPTHLLVRLVSYEDGRDSIVDLTKTLAEMAQRNKVDPAHIEPSLLDVEMKESVMDESDLLIVFGPYVEFNGYPPWHLHLTEVFHVPDNESVGYQVFYSGLCRYARAQFRWGR</sequence>
<dbReference type="OrthoDB" id="19639at2759"/>
<name>A0A9W8Z1B7_9PEZI</name>
<dbReference type="PANTHER" id="PTHR21528">
    <property type="entry name" value="DEHYDRODOLICHYL DIPHOSPHATE SYNTHASE COMPLEX SUBUNIT NUS1"/>
    <property type="match status" value="1"/>
</dbReference>
<dbReference type="EC" id="2.5.1.87" evidence="5"/>
<dbReference type="Proteomes" id="UP001140453">
    <property type="component" value="Unassembled WGS sequence"/>
</dbReference>
<evidence type="ECO:0000256" key="3">
    <source>
        <dbReference type="ARBA" id="ARBA00004922"/>
    </source>
</evidence>
<evidence type="ECO:0000256" key="4">
    <source>
        <dbReference type="ARBA" id="ARBA00005432"/>
    </source>
</evidence>
<dbReference type="InterPro" id="IPR038887">
    <property type="entry name" value="Nus1/NgBR"/>
</dbReference>
<comment type="pathway">
    <text evidence="3">Protein modification; protein glycosylation.</text>
</comment>
<comment type="catalytic activity">
    <reaction evidence="12">
        <text>n isopentenyl diphosphate + (2E,6E)-farnesyl diphosphate = a di-trans,poly-cis-polyprenyl diphosphate + n diphosphate</text>
        <dbReference type="Rhea" id="RHEA:53008"/>
        <dbReference type="Rhea" id="RHEA-COMP:19494"/>
        <dbReference type="ChEBI" id="CHEBI:33019"/>
        <dbReference type="ChEBI" id="CHEBI:128769"/>
        <dbReference type="ChEBI" id="CHEBI:136960"/>
        <dbReference type="ChEBI" id="CHEBI:175763"/>
        <dbReference type="EC" id="2.5.1.87"/>
    </reaction>
</comment>
<dbReference type="InterPro" id="IPR036424">
    <property type="entry name" value="UPP_synth-like_sf"/>
</dbReference>
<keyword evidence="8" id="KW-0256">Endoplasmic reticulum</keyword>
<evidence type="ECO:0000256" key="8">
    <source>
        <dbReference type="ARBA" id="ARBA00022824"/>
    </source>
</evidence>
<gene>
    <name evidence="13" type="ORF">N0V93_001251</name>
</gene>
<dbReference type="GO" id="GO:0005789">
    <property type="term" value="C:endoplasmic reticulum membrane"/>
    <property type="evidence" value="ECO:0007669"/>
    <property type="project" value="UniProtKB-SubCell"/>
</dbReference>
<comment type="similarity">
    <text evidence="4">Belongs to the UPP synthase family.</text>
</comment>
<evidence type="ECO:0000256" key="7">
    <source>
        <dbReference type="ARBA" id="ARBA00022692"/>
    </source>
</evidence>
<evidence type="ECO:0000256" key="1">
    <source>
        <dbReference type="ARBA" id="ARBA00001946"/>
    </source>
</evidence>
<evidence type="ECO:0000256" key="6">
    <source>
        <dbReference type="ARBA" id="ARBA00022679"/>
    </source>
</evidence>
<keyword evidence="10" id="KW-1133">Transmembrane helix</keyword>
<accession>A0A9W8Z1B7</accession>
<evidence type="ECO:0000313" key="13">
    <source>
        <dbReference type="EMBL" id="KAJ4397027.1"/>
    </source>
</evidence>
<evidence type="ECO:0000256" key="12">
    <source>
        <dbReference type="ARBA" id="ARBA00047353"/>
    </source>
</evidence>
<keyword evidence="9" id="KW-0460">Magnesium</keyword>
<dbReference type="SUPFAM" id="SSF64005">
    <property type="entry name" value="Undecaprenyl diphosphate synthase"/>
    <property type="match status" value="1"/>
</dbReference>
<dbReference type="GO" id="GO:1904423">
    <property type="term" value="C:dehydrodolichyl diphosphate synthase complex"/>
    <property type="evidence" value="ECO:0007669"/>
    <property type="project" value="InterPro"/>
</dbReference>